<proteinExistence type="predicted"/>
<keyword evidence="3" id="KW-1185">Reference proteome</keyword>
<dbReference type="EMBL" id="JANUCP010000001">
    <property type="protein sequence ID" value="MCS3917735.1"/>
    <property type="molecule type" value="Genomic_DNA"/>
</dbReference>
<dbReference type="RefSeq" id="WP_259092144.1">
    <property type="nucleotide sequence ID" value="NZ_CP130454.1"/>
</dbReference>
<evidence type="ECO:0008006" key="4">
    <source>
        <dbReference type="Google" id="ProtNLM"/>
    </source>
</evidence>
<dbReference type="Proteomes" id="UP001204798">
    <property type="component" value="Unassembled WGS sequence"/>
</dbReference>
<organism evidence="2 3">
    <name type="scientific">Candidatus Fervidibacter sacchari</name>
    <dbReference type="NCBI Taxonomy" id="1448929"/>
    <lineage>
        <taxon>Bacteria</taxon>
        <taxon>Candidatus Fervidibacterota</taxon>
        <taxon>Candidatus Fervidibacter</taxon>
    </lineage>
</organism>
<gene>
    <name evidence="2" type="ORF">M2350_000132</name>
</gene>
<keyword evidence="1" id="KW-0472">Membrane</keyword>
<accession>A0ABT2EIG7</accession>
<keyword evidence="1" id="KW-0812">Transmembrane</keyword>
<keyword evidence="1" id="KW-1133">Transmembrane helix</keyword>
<sequence length="74" mass="8171">MKKVSKMLLTFIVAVMMGMLLHIAVFPNDVCEYFCPRNYPPPSGGSQCTRCCDEKCPTMGGNIGRCYLNCSAKV</sequence>
<name>A0ABT2EIG7_9BACT</name>
<protein>
    <recommendedName>
        <fullName evidence="4">4Fe-4S ferredoxin-type domain-containing protein</fullName>
    </recommendedName>
</protein>
<evidence type="ECO:0000313" key="2">
    <source>
        <dbReference type="EMBL" id="MCS3917735.1"/>
    </source>
</evidence>
<reference evidence="2 3" key="1">
    <citation type="submission" date="2022-08" db="EMBL/GenBank/DDBJ databases">
        <title>Bacterial and archaeal communities from various locations to study Microbial Dark Matter (Phase II).</title>
        <authorList>
            <person name="Stepanauskas R."/>
        </authorList>
    </citation>
    <scope>NUCLEOTIDE SEQUENCE [LARGE SCALE GENOMIC DNA]</scope>
    <source>
        <strain evidence="2 3">PD1</strain>
    </source>
</reference>
<comment type="caution">
    <text evidence="2">The sequence shown here is derived from an EMBL/GenBank/DDBJ whole genome shotgun (WGS) entry which is preliminary data.</text>
</comment>
<evidence type="ECO:0000256" key="1">
    <source>
        <dbReference type="SAM" id="Phobius"/>
    </source>
</evidence>
<evidence type="ECO:0000313" key="3">
    <source>
        <dbReference type="Proteomes" id="UP001204798"/>
    </source>
</evidence>
<feature type="transmembrane region" description="Helical" evidence="1">
    <location>
        <begin position="7"/>
        <end position="26"/>
    </location>
</feature>